<dbReference type="Pfam" id="PF13377">
    <property type="entry name" value="Peripla_BP_3"/>
    <property type="match status" value="1"/>
</dbReference>
<evidence type="ECO:0000256" key="1">
    <source>
        <dbReference type="ARBA" id="ARBA00023015"/>
    </source>
</evidence>
<organism evidence="5 6">
    <name type="scientific">Crossiella equi</name>
    <dbReference type="NCBI Taxonomy" id="130796"/>
    <lineage>
        <taxon>Bacteria</taxon>
        <taxon>Bacillati</taxon>
        <taxon>Actinomycetota</taxon>
        <taxon>Actinomycetes</taxon>
        <taxon>Pseudonocardiales</taxon>
        <taxon>Pseudonocardiaceae</taxon>
        <taxon>Crossiella</taxon>
    </lineage>
</organism>
<evidence type="ECO:0000313" key="5">
    <source>
        <dbReference type="EMBL" id="MBP2479171.1"/>
    </source>
</evidence>
<keyword evidence="2" id="KW-0238">DNA-binding</keyword>
<protein>
    <submittedName>
        <fullName evidence="5">LacI family transcriptional regulator/LacI family repressor for deo operon, udp, cdd, tsx, nupC, and nupG</fullName>
    </submittedName>
</protein>
<dbReference type="RefSeq" id="WP_086789083.1">
    <property type="nucleotide sequence ID" value="NZ_JAGIOO010000001.1"/>
</dbReference>
<dbReference type="Pfam" id="PF00356">
    <property type="entry name" value="LacI"/>
    <property type="match status" value="1"/>
</dbReference>
<dbReference type="SUPFAM" id="SSF47413">
    <property type="entry name" value="lambda repressor-like DNA-binding domains"/>
    <property type="match status" value="1"/>
</dbReference>
<dbReference type="InterPro" id="IPR046335">
    <property type="entry name" value="LacI/GalR-like_sensor"/>
</dbReference>
<dbReference type="EMBL" id="JAGIOO010000001">
    <property type="protein sequence ID" value="MBP2479171.1"/>
    <property type="molecule type" value="Genomic_DNA"/>
</dbReference>
<dbReference type="SMART" id="SM00354">
    <property type="entry name" value="HTH_LACI"/>
    <property type="match status" value="1"/>
</dbReference>
<dbReference type="PROSITE" id="PS50932">
    <property type="entry name" value="HTH_LACI_2"/>
    <property type="match status" value="1"/>
</dbReference>
<dbReference type="SUPFAM" id="SSF53822">
    <property type="entry name" value="Periplasmic binding protein-like I"/>
    <property type="match status" value="1"/>
</dbReference>
<keyword evidence="3" id="KW-0804">Transcription</keyword>
<proteinExistence type="predicted"/>
<dbReference type="PANTHER" id="PTHR30146">
    <property type="entry name" value="LACI-RELATED TRANSCRIPTIONAL REPRESSOR"/>
    <property type="match status" value="1"/>
</dbReference>
<name>A0ABS5ARI8_9PSEU</name>
<comment type="caution">
    <text evidence="5">The sequence shown here is derived from an EMBL/GenBank/DDBJ whole genome shotgun (WGS) entry which is preliminary data.</text>
</comment>
<evidence type="ECO:0000256" key="2">
    <source>
        <dbReference type="ARBA" id="ARBA00023125"/>
    </source>
</evidence>
<feature type="domain" description="HTH lacI-type" evidence="4">
    <location>
        <begin position="3"/>
        <end position="57"/>
    </location>
</feature>
<gene>
    <name evidence="5" type="ORF">JOF53_008043</name>
</gene>
<dbReference type="InterPro" id="IPR000843">
    <property type="entry name" value="HTH_LacI"/>
</dbReference>
<accession>A0ABS5ARI8</accession>
<keyword evidence="6" id="KW-1185">Reference proteome</keyword>
<dbReference type="InterPro" id="IPR010982">
    <property type="entry name" value="Lambda_DNA-bd_dom_sf"/>
</dbReference>
<dbReference type="Gene3D" id="3.40.50.2300">
    <property type="match status" value="2"/>
</dbReference>
<reference evidence="5 6" key="1">
    <citation type="submission" date="2021-03" db="EMBL/GenBank/DDBJ databases">
        <title>Sequencing the genomes of 1000 actinobacteria strains.</title>
        <authorList>
            <person name="Klenk H.-P."/>
        </authorList>
    </citation>
    <scope>NUCLEOTIDE SEQUENCE [LARGE SCALE GENOMIC DNA]</scope>
    <source>
        <strain evidence="5 6">DSM 44580</strain>
    </source>
</reference>
<dbReference type="PANTHER" id="PTHR30146:SF147">
    <property type="entry name" value="HTH-TYPE TRANSCRIPTIONAL REGULATOR DEGA"/>
    <property type="match status" value="1"/>
</dbReference>
<keyword evidence="1" id="KW-0805">Transcription regulation</keyword>
<evidence type="ECO:0000256" key="3">
    <source>
        <dbReference type="ARBA" id="ARBA00023163"/>
    </source>
</evidence>
<dbReference type="InterPro" id="IPR028082">
    <property type="entry name" value="Peripla_BP_I"/>
</dbReference>
<evidence type="ECO:0000259" key="4">
    <source>
        <dbReference type="PROSITE" id="PS50932"/>
    </source>
</evidence>
<dbReference type="CDD" id="cd01392">
    <property type="entry name" value="HTH_LacI"/>
    <property type="match status" value="1"/>
</dbReference>
<dbReference type="Proteomes" id="UP001519363">
    <property type="component" value="Unassembled WGS sequence"/>
</dbReference>
<sequence length="322" mass="33229">MAATIIEVARLAGVSPTTVSRAFTRPDLLNADTRATVLSAAEQLGYTPNRAAKGLVTGKTGNVGILVPDIVNPFYPPVVKGATDRASAADLAVFLATTELDPRRELKVARGMAKQVDGLVLCATQLSAEQLAGLAESCPVVLLNAESPGLPSVVVDAEPGMTDAVEHLAALGHNGFIYLSGPAASWSNTQRLTVLRREAERLGLAFDVLGPFAASYDAGVLAADRVIASGATAVVAFDDQMALGVLSRLHDRGVDVPGRVSVVGCDGVLPVGMARPALTTVNAPCARVGRAAVEVVLGDAREARGQAFEGYLVVRDSTGPRG</sequence>
<dbReference type="Gene3D" id="1.10.260.40">
    <property type="entry name" value="lambda repressor-like DNA-binding domains"/>
    <property type="match status" value="1"/>
</dbReference>
<dbReference type="CDD" id="cd06267">
    <property type="entry name" value="PBP1_LacI_sugar_binding-like"/>
    <property type="match status" value="1"/>
</dbReference>
<evidence type="ECO:0000313" key="6">
    <source>
        <dbReference type="Proteomes" id="UP001519363"/>
    </source>
</evidence>